<dbReference type="InterPro" id="IPR011545">
    <property type="entry name" value="DEAD/DEAH_box_helicase_dom"/>
</dbReference>
<feature type="compositionally biased region" description="Polar residues" evidence="7">
    <location>
        <begin position="1516"/>
        <end position="1527"/>
    </location>
</feature>
<comment type="catalytic activity">
    <reaction evidence="6">
        <text>ATP + H2O = ADP + phosphate + H(+)</text>
        <dbReference type="Rhea" id="RHEA:13065"/>
        <dbReference type="ChEBI" id="CHEBI:15377"/>
        <dbReference type="ChEBI" id="CHEBI:15378"/>
        <dbReference type="ChEBI" id="CHEBI:30616"/>
        <dbReference type="ChEBI" id="CHEBI:43474"/>
        <dbReference type="ChEBI" id="CHEBI:456216"/>
        <dbReference type="EC" id="3.6.4.13"/>
    </reaction>
</comment>
<dbReference type="GO" id="GO:0003724">
    <property type="term" value="F:RNA helicase activity"/>
    <property type="evidence" value="ECO:0007669"/>
    <property type="project" value="UniProtKB-EC"/>
</dbReference>
<evidence type="ECO:0000256" key="3">
    <source>
        <dbReference type="ARBA" id="ARBA00022801"/>
    </source>
</evidence>
<dbReference type="Pfam" id="PF00270">
    <property type="entry name" value="DEAD"/>
    <property type="match status" value="1"/>
</dbReference>
<name>A0A0S4ILP1_BODSA</name>
<evidence type="ECO:0000256" key="5">
    <source>
        <dbReference type="ARBA" id="ARBA00022840"/>
    </source>
</evidence>
<dbReference type="Pfam" id="PF21010">
    <property type="entry name" value="HA2_C"/>
    <property type="match status" value="1"/>
</dbReference>
<evidence type="ECO:0000256" key="7">
    <source>
        <dbReference type="SAM" id="MobiDB-lite"/>
    </source>
</evidence>
<dbReference type="CDD" id="cd17917">
    <property type="entry name" value="DEXHc_RHA-like"/>
    <property type="match status" value="1"/>
</dbReference>
<dbReference type="PROSITE" id="PS51192">
    <property type="entry name" value="HELICASE_ATP_BIND_1"/>
    <property type="match status" value="1"/>
</dbReference>
<feature type="region of interest" description="Disordered" evidence="7">
    <location>
        <begin position="1516"/>
        <end position="1536"/>
    </location>
</feature>
<feature type="domain" description="Helicase ATP-binding" evidence="8">
    <location>
        <begin position="1296"/>
        <end position="1461"/>
    </location>
</feature>
<dbReference type="CDD" id="cd18791">
    <property type="entry name" value="SF2_C_RHA"/>
    <property type="match status" value="1"/>
</dbReference>
<evidence type="ECO:0000259" key="8">
    <source>
        <dbReference type="PROSITE" id="PS51192"/>
    </source>
</evidence>
<dbReference type="GO" id="GO:0003723">
    <property type="term" value="F:RNA binding"/>
    <property type="evidence" value="ECO:0007669"/>
    <property type="project" value="TreeGrafter"/>
</dbReference>
<dbReference type="InterPro" id="IPR007502">
    <property type="entry name" value="Helicase-assoc_dom"/>
</dbReference>
<feature type="region of interest" description="Disordered" evidence="7">
    <location>
        <begin position="2118"/>
        <end position="2144"/>
    </location>
</feature>
<keyword evidence="5" id="KW-0067">ATP-binding</keyword>
<dbReference type="GO" id="GO:0005524">
    <property type="term" value="F:ATP binding"/>
    <property type="evidence" value="ECO:0007669"/>
    <property type="project" value="UniProtKB-KW"/>
</dbReference>
<dbReference type="InterPro" id="IPR058737">
    <property type="entry name" value="DSRM_REH2"/>
</dbReference>
<keyword evidence="11" id="KW-1185">Reference proteome</keyword>
<evidence type="ECO:0000259" key="9">
    <source>
        <dbReference type="PROSITE" id="PS51194"/>
    </source>
</evidence>
<dbReference type="OMA" id="SRANCVQ"/>
<dbReference type="InterPro" id="IPR027417">
    <property type="entry name" value="P-loop_NTPase"/>
</dbReference>
<dbReference type="InterPro" id="IPR014001">
    <property type="entry name" value="Helicase_ATP-bd"/>
</dbReference>
<keyword evidence="3" id="KW-0378">Hydrolase</keyword>
<evidence type="ECO:0000256" key="1">
    <source>
        <dbReference type="ARBA" id="ARBA00012552"/>
    </source>
</evidence>
<dbReference type="VEuPathDB" id="TriTrypDB:BSAL_53425"/>
<dbReference type="Proteomes" id="UP000051952">
    <property type="component" value="Unassembled WGS sequence"/>
</dbReference>
<dbReference type="SMART" id="SM00490">
    <property type="entry name" value="HELICc"/>
    <property type="match status" value="1"/>
</dbReference>
<gene>
    <name evidence="10" type="ORF">BSAL_53425</name>
</gene>
<evidence type="ECO:0000313" key="11">
    <source>
        <dbReference type="Proteomes" id="UP000051952"/>
    </source>
</evidence>
<dbReference type="Gene3D" id="3.40.50.300">
    <property type="entry name" value="P-loop containing nucleotide triphosphate hydrolases"/>
    <property type="match status" value="2"/>
</dbReference>
<proteinExistence type="predicted"/>
<feature type="region of interest" description="Disordered" evidence="7">
    <location>
        <begin position="694"/>
        <end position="716"/>
    </location>
</feature>
<dbReference type="OrthoDB" id="5600252at2759"/>
<accession>A0A0S4ILP1</accession>
<evidence type="ECO:0000313" key="10">
    <source>
        <dbReference type="EMBL" id="CUE71580.1"/>
    </source>
</evidence>
<dbReference type="Pfam" id="PF00271">
    <property type="entry name" value="Helicase_C"/>
    <property type="match status" value="1"/>
</dbReference>
<keyword evidence="2" id="KW-0547">Nucleotide-binding</keyword>
<dbReference type="SUPFAM" id="SSF52540">
    <property type="entry name" value="P-loop containing nucleoside triphosphate hydrolases"/>
    <property type="match status" value="1"/>
</dbReference>
<feature type="compositionally biased region" description="Basic and acidic residues" evidence="7">
    <location>
        <begin position="1074"/>
        <end position="1085"/>
    </location>
</feature>
<dbReference type="Pfam" id="PF26536">
    <property type="entry name" value="DSRM_REH2"/>
    <property type="match status" value="4"/>
</dbReference>
<dbReference type="InterPro" id="IPR001650">
    <property type="entry name" value="Helicase_C-like"/>
</dbReference>
<dbReference type="Gene3D" id="3.30.160.20">
    <property type="match status" value="1"/>
</dbReference>
<dbReference type="PROSITE" id="PS51194">
    <property type="entry name" value="HELICASE_CTER"/>
    <property type="match status" value="1"/>
</dbReference>
<evidence type="ECO:0000256" key="6">
    <source>
        <dbReference type="ARBA" id="ARBA00047984"/>
    </source>
</evidence>
<dbReference type="FunFam" id="3.40.50.300:FF:002676">
    <property type="entry name" value="ATP-dependent DEAH-box RNA helicase, putative"/>
    <property type="match status" value="1"/>
</dbReference>
<keyword evidence="4 10" id="KW-0347">Helicase</keyword>
<sequence length="2144" mass="238467">MFRRWCVKRISSSATGVRRNSNAAGVIDPTEIEWVAPAQGNGASSSGSDFRDILKIDTFAKARVLNFIKRYRKIEGENCFDFEEIIRDGDAPLYNCRIRIPLPNHPSSAAVGQAVACNKKDAEMLAAMHAEQTIDAYGYQIYTLPSMQRKHAEAARLSGRWAPMPEDTTRAFEDIVLPRPFRRVLTTDETEAGAWLLVDTTVSQFRSHPYAITSPCILEPVSLHRIKAVFTHHKLSFERHSSVVESQDLLTGVMWHVATINLPRSTLGMKHQTFDPDAPPPIVSASGKARDRHLSLVLAAMHAELLIDATGAQLFPRDPSTQEIHAKAVHELGRYATDKIECESPTPSASLPAPLKELHVPEGQSRVSIRSSEEEWVRRNVSVSQQATEFTPSGNVDRYAKELVSKYIVANDRLGHQRWQPLLEKVGVQVKAVIVLPVPQEFGVRGGVGLSHTTSSAQELAVNHALDTLCALGIRFWDTDEEFSEICKRRQELGRILPTTTEVPAITPSPPALRFTAQVLQPVATATKSSAGTEEFPQIPSERLDFAPFQTAANREFWDLKPDFKDFILASKQASDDISIVHTLVSPRRVDPTALTRVVSYLASLGKRISDVMVTKKVEELAQKVNLYQAVIHVPLPAQFGDRLAMGVSPDYTEAGHLAAAHMELILDALGVPLYPDAEHQRKHALAAAQLGRKAPFPGDPLAPQTTPSPPYIKRPTSEDKSWIEMVIKRGAPTGKSSDATQPPAASPSTASVLGIPQKVEYINSDEVDLVARNRVNYYLRRARATPQISLRNVVRQESSTHFAQFPVPVPERFGQRIAYGVAPTKKEAENLMYMHAERLLDALGIPIFNLPGLQGYHARRVRALGRWAPQHRSLVQVKSTVESPLPLCIGEALPMPLRPQVKTQANQELSLQEWNAYIESCEVFIEGCSKRDANIAFQNERVPRTGLSIIDDALEEVERTPFDKDIKQKLTQYCFQTNLPYPTYWKYQTVGPISRRVCLTTVEVPGFEHLHASGCAVSKETSSRKAAMHICALLRRMDPDFTIFERDYEESLKNPKSASESGEVSDGTKPSRGGKESTKKRGGDDGAWSSVKKAFTNDGKVRVIELYSVCFGLQPPVVLNKQRIDGNVVSYSTIAELTDEDGKTWTGKSDAGGKKGNAVEAYNDLFDQLQQRAPGFQSLAELVQNHSHLDPEHVVNVTFSDDIRRRMKDIVGRCMDEDKGEDPDDAVATIERDKTDVTTATLTEKLSGIDQQEMELRTEDLKKRHIAKIASPEYQERFATKRKALSIHDAKDEIVETIKKNQVTVICGTTGCGKTTQIPQFILDDATECGISGEVSMIVTQPRRLSAVSIAQRIASERLESVGDTCGYTIRLDSKPGSHINFVTSGVLLRLFHSSPTLEGINYVIIDEIHERDINSDFLLILVRDLIRRRKDIRVILMSATLSSDQFADFFGGAPVINVVGHVHPVKELFLEDVAEVAEKMRRVSPLFQEMLDKTKAQERADSLSNDLDDASSIVMTRTDNSSTKSSDNRKEKSTQKYGFLEATSDIDYNAVQFAMEHALDLKIDMQDSSILVFLPGWDEIVKSREVLGRNSKYHIIALHSSVSQEEQMQCFLPAPEGKVKLILSTNIAESGVTIDDIGIVIDLGRAKEKSYVSRRGRTAYGRNEMGSMSQLVTVYASRANCVQRRGRVGRTRPGVCIRMYSREHFHSLHDFQTPEMLRQPLDALCLQILALGLGDPVDFLRQAIEPPSFNHVESAMQRLNELGGVTRKGYLTPLGLHLAKLPVAPRIGKMILVGAVLRCLDSALTIAACTDTDVYNSSREARDAVRAHREDLSDNTFSDHISSVNGFNYWVTAHYTKSPQDVMVALQERQLSVPQLLTVSRYKKQFFDILVHHGFLADSAKILRDRSNDPTCRGDIFVEKSEYSCDATDVGLVKAMVGSGLFPNICMYRGKKLMRSKLDNRLAPASSSVTAQTDPEYMSSPYFVFEEVVKQSIDVKIDRLILRGLTSVSLWAVLLMGTASMPVTYRDDLNLGIIDDWIPFRASFNTLDLVRKFKVEFSRSMTRKFVSPNDTLNNERLEEFRSIIKELIGSSLRPNDLVASSWVEKGSIVKPITSAEPLSESVSVGDRSGAGESPQAADQTDE</sequence>
<dbReference type="SMART" id="SM00487">
    <property type="entry name" value="DEXDc"/>
    <property type="match status" value="1"/>
</dbReference>
<dbReference type="PANTHER" id="PTHR18934:SF119">
    <property type="entry name" value="ATP-DEPENDENT RNA HELICASE A"/>
    <property type="match status" value="1"/>
</dbReference>
<evidence type="ECO:0000256" key="2">
    <source>
        <dbReference type="ARBA" id="ARBA00022741"/>
    </source>
</evidence>
<dbReference type="SUPFAM" id="SSF54768">
    <property type="entry name" value="dsRNA-binding domain-like"/>
    <property type="match status" value="1"/>
</dbReference>
<organism evidence="10 11">
    <name type="scientific">Bodo saltans</name>
    <name type="common">Flagellated protozoan</name>
    <dbReference type="NCBI Taxonomy" id="75058"/>
    <lineage>
        <taxon>Eukaryota</taxon>
        <taxon>Discoba</taxon>
        <taxon>Euglenozoa</taxon>
        <taxon>Kinetoplastea</taxon>
        <taxon>Metakinetoplastina</taxon>
        <taxon>Eubodonida</taxon>
        <taxon>Bodonidae</taxon>
        <taxon>Bodo</taxon>
    </lineage>
</organism>
<dbReference type="GO" id="GO:0016787">
    <property type="term" value="F:hydrolase activity"/>
    <property type="evidence" value="ECO:0007669"/>
    <property type="project" value="UniProtKB-KW"/>
</dbReference>
<dbReference type="FunFam" id="3.40.50.300:FF:000500">
    <property type="entry name" value="ATP-dependent RNA helicase DHX29"/>
    <property type="match status" value="1"/>
</dbReference>
<dbReference type="EC" id="3.6.4.13" evidence="1"/>
<dbReference type="SMART" id="SM00847">
    <property type="entry name" value="HA2"/>
    <property type="match status" value="1"/>
</dbReference>
<evidence type="ECO:0000256" key="4">
    <source>
        <dbReference type="ARBA" id="ARBA00022806"/>
    </source>
</evidence>
<dbReference type="Pfam" id="PF00035">
    <property type="entry name" value="dsrm"/>
    <property type="match status" value="1"/>
</dbReference>
<dbReference type="PANTHER" id="PTHR18934">
    <property type="entry name" value="ATP-DEPENDENT RNA HELICASE"/>
    <property type="match status" value="1"/>
</dbReference>
<dbReference type="EMBL" id="CYKH01000110">
    <property type="protein sequence ID" value="CUE71580.1"/>
    <property type="molecule type" value="Genomic_DNA"/>
</dbReference>
<feature type="domain" description="Helicase C-terminal" evidence="9">
    <location>
        <begin position="1560"/>
        <end position="1734"/>
    </location>
</feature>
<dbReference type="InterPro" id="IPR014720">
    <property type="entry name" value="dsRBD_dom"/>
</dbReference>
<protein>
    <recommendedName>
        <fullName evidence="1">RNA helicase</fullName>
        <ecNumber evidence="1">3.6.4.13</ecNumber>
    </recommendedName>
</protein>
<dbReference type="Gene3D" id="1.20.120.1080">
    <property type="match status" value="1"/>
</dbReference>
<feature type="region of interest" description="Disordered" evidence="7">
    <location>
        <begin position="1053"/>
        <end position="1090"/>
    </location>
</feature>
<reference evidence="11" key="1">
    <citation type="submission" date="2015-09" db="EMBL/GenBank/DDBJ databases">
        <authorList>
            <consortium name="Pathogen Informatics"/>
        </authorList>
    </citation>
    <scope>NUCLEOTIDE SEQUENCE [LARGE SCALE GENOMIC DNA]</scope>
    <source>
        <strain evidence="11">Lake Konstanz</strain>
    </source>
</reference>